<proteinExistence type="predicted"/>
<gene>
    <name evidence="1" type="ORF">FG383_05370</name>
</gene>
<dbReference type="SUPFAM" id="SSF48371">
    <property type="entry name" value="ARM repeat"/>
    <property type="match status" value="1"/>
</dbReference>
<comment type="caution">
    <text evidence="1">The sequence shown here is derived from an EMBL/GenBank/DDBJ whole genome shotgun (WGS) entry which is preliminary data.</text>
</comment>
<sequence length="183" mass="21597">MDHKIQTYFENLEAKDKELQYEAFGNIKAATKEKVDWAYEVWDQLIEWLTDPDNHRRSRGAQFLANLAISDPEKRMLGDFSAIWEVTKDPKFVTARHSLQSIWRVALAGQKQKEMVINSLVDRFENGTHEKNYTLIRFDIIQALRNLYDETKDEKVKQIASNLIEKEVDPKYKKKYATVWKKA</sequence>
<protein>
    <recommendedName>
        <fullName evidence="3">HEAT repeat domain-containing protein</fullName>
    </recommendedName>
</protein>
<name>A0A544TJ83_9BACI</name>
<dbReference type="AlphaFoldDB" id="A0A544TJ83"/>
<dbReference type="RefSeq" id="WP_142605826.1">
    <property type="nucleotide sequence ID" value="NZ_VDGG01000008.1"/>
</dbReference>
<evidence type="ECO:0000313" key="1">
    <source>
        <dbReference type="EMBL" id="TQR17483.1"/>
    </source>
</evidence>
<dbReference type="OrthoDB" id="5510862at2"/>
<dbReference type="InterPro" id="IPR016024">
    <property type="entry name" value="ARM-type_fold"/>
</dbReference>
<evidence type="ECO:0008006" key="3">
    <source>
        <dbReference type="Google" id="ProtNLM"/>
    </source>
</evidence>
<keyword evidence="2" id="KW-1185">Reference proteome</keyword>
<organism evidence="1 2">
    <name type="scientific">Psychrobacillus soli</name>
    <dbReference type="NCBI Taxonomy" id="1543965"/>
    <lineage>
        <taxon>Bacteria</taxon>
        <taxon>Bacillati</taxon>
        <taxon>Bacillota</taxon>
        <taxon>Bacilli</taxon>
        <taxon>Bacillales</taxon>
        <taxon>Bacillaceae</taxon>
        <taxon>Psychrobacillus</taxon>
    </lineage>
</organism>
<dbReference type="EMBL" id="VDGG01000008">
    <property type="protein sequence ID" value="TQR17483.1"/>
    <property type="molecule type" value="Genomic_DNA"/>
</dbReference>
<accession>A0A544TJ83</accession>
<dbReference type="InterPro" id="IPR011989">
    <property type="entry name" value="ARM-like"/>
</dbReference>
<reference evidence="1 2" key="1">
    <citation type="submission" date="2019-05" db="EMBL/GenBank/DDBJ databases">
        <title>Psychrobacillus vulpis sp. nov., a new species isolated from feces of a red fox that inhabits in The Tablas de Daimiel Natural Park, Albacete, Spain.</title>
        <authorList>
            <person name="Rodriguez M."/>
            <person name="Reina J.C."/>
            <person name="Bejar V."/>
            <person name="Llamas I."/>
        </authorList>
    </citation>
    <scope>NUCLEOTIDE SEQUENCE [LARGE SCALE GENOMIC DNA]</scope>
    <source>
        <strain evidence="1 2">NHI-2</strain>
    </source>
</reference>
<evidence type="ECO:0000313" key="2">
    <source>
        <dbReference type="Proteomes" id="UP000318937"/>
    </source>
</evidence>
<dbReference type="Proteomes" id="UP000318937">
    <property type="component" value="Unassembled WGS sequence"/>
</dbReference>
<dbReference type="Gene3D" id="1.25.10.10">
    <property type="entry name" value="Leucine-rich Repeat Variant"/>
    <property type="match status" value="1"/>
</dbReference>